<dbReference type="SMART" id="SM00874">
    <property type="entry name" value="B5"/>
    <property type="match status" value="1"/>
</dbReference>
<evidence type="ECO:0000256" key="8">
    <source>
        <dbReference type="ARBA" id="ARBA00022917"/>
    </source>
</evidence>
<evidence type="ECO:0000256" key="1">
    <source>
        <dbReference type="ARBA" id="ARBA00001946"/>
    </source>
</evidence>
<dbReference type="GeneID" id="23629642"/>
<dbReference type="GO" id="GO:0004826">
    <property type="term" value="F:phenylalanine-tRNA ligase activity"/>
    <property type="evidence" value="ECO:0007669"/>
    <property type="project" value="UniProtKB-EC"/>
</dbReference>
<proteinExistence type="predicted"/>
<comment type="cofactor">
    <cofactor evidence="1">
        <name>Mg(2+)</name>
        <dbReference type="ChEBI" id="CHEBI:18420"/>
    </cofactor>
</comment>
<dbReference type="PANTHER" id="PTHR10947">
    <property type="entry name" value="PHENYLALANYL-TRNA SYNTHETASE BETA CHAIN AND LEUCINE-RICH REPEAT-CONTAINING PROTEIN 47"/>
    <property type="match status" value="1"/>
</dbReference>
<dbReference type="Gene3D" id="3.30.70.380">
    <property type="entry name" value="Ferrodoxin-fold anticodon-binding domain"/>
    <property type="match status" value="1"/>
</dbReference>
<keyword evidence="9" id="KW-0030">Aminoacyl-tRNA synthetase</keyword>
<keyword evidence="12" id="KW-0934">Plastid</keyword>
<dbReference type="PROSITE" id="PS51447">
    <property type="entry name" value="FDX_ACB"/>
    <property type="match status" value="1"/>
</dbReference>
<dbReference type="Gene3D" id="3.30.930.10">
    <property type="entry name" value="Bira Bifunctional Protein, Domain 2"/>
    <property type="match status" value="1"/>
</dbReference>
<dbReference type="Gene3D" id="3.30.56.10">
    <property type="match status" value="2"/>
</dbReference>
<gene>
    <name evidence="12" type="primary">syfB</name>
</gene>
<dbReference type="EMBL" id="KP308097">
    <property type="protein sequence ID" value="AJH66068.1"/>
    <property type="molecule type" value="Genomic_DNA"/>
</dbReference>
<dbReference type="InterPro" id="IPR041616">
    <property type="entry name" value="PheRS_beta_core"/>
</dbReference>
<dbReference type="RefSeq" id="YP_009122310.1">
    <property type="nucleotide sequence ID" value="NC_026523.1"/>
</dbReference>
<dbReference type="InterPro" id="IPR036690">
    <property type="entry name" value="Fdx_antiC-bd_sf"/>
</dbReference>
<dbReference type="SUPFAM" id="SSF46955">
    <property type="entry name" value="Putative DNA-binding domain"/>
    <property type="match status" value="2"/>
</dbReference>
<keyword evidence="7" id="KW-0460">Magnesium</keyword>
<sequence>MKFSWQLINSFIKIEENKFKEIENKLVLSGIEIDNTKKSNHDKILDLSITANRKEINSAFGLAREISIITNINMKVIPIKLKLTKDTIDKLIHNENTNLNYIRIHITYEKIEIKTPQWILSQLRINKTKEGSTLENIQKYIQIKWGQTFNIVKTTSSKELILGDKIKSYSKLINSLIDKNKGNDHRLQLIIFTVEQQNIQKNSRSYSNDEFYENYYIDSLKIINTIYKNTLGKYQENYKVFKLTKKHVSLKQSTINQWLGSITSDKIKFLEITNTTKILKRLQLSPRYIRAKKLFTLQIPEHRSHDLKRDIDIVEEIGRIYEFKNFYSACENNKNKGSKSITSINVNHIRATLRNLGLNEVINFSLTINKSHKTNILGIHNPVSKEQKELRKNVAEGLIKNYEHHIKYSNKNLLIFEIGKIFKKDRNANYFLERKHLGGLIYTTEYGRRNWLEKPKKIQLLQAKGIIKLFMEKINAKVKLKYISNTVKEHSISHLLIKGSQIGILDTKSSKIMGVIGELSQQSLDRNQKKFGNVYLFEINLSSLLNSIKLKTHLDYSRKRYSDYPSVIRDISLIIKKNKHIQEIREKINKINHKFIESIKIFNEYTKNRPSEERSIGIRITYRSFKKTLTVKDLKNINNEIDKVINSLN</sequence>
<keyword evidence="4" id="KW-0479">Metal-binding</keyword>
<evidence type="ECO:0000259" key="10">
    <source>
        <dbReference type="PROSITE" id="PS51447"/>
    </source>
</evidence>
<keyword evidence="3 12" id="KW-0436">Ligase</keyword>
<dbReference type="Pfam" id="PF03147">
    <property type="entry name" value="FDX-ACB"/>
    <property type="match status" value="1"/>
</dbReference>
<accession>A0A0B5VV42</accession>
<feature type="domain" description="FDX-ACB" evidence="10">
    <location>
        <begin position="562"/>
        <end position="649"/>
    </location>
</feature>
<dbReference type="GO" id="GO:0003723">
    <property type="term" value="F:RNA binding"/>
    <property type="evidence" value="ECO:0007669"/>
    <property type="project" value="InterPro"/>
</dbReference>
<dbReference type="AlphaFoldDB" id="A0A0B5VV42"/>
<dbReference type="InterPro" id="IPR045864">
    <property type="entry name" value="aa-tRNA-synth_II/BPL/LPL"/>
</dbReference>
<dbReference type="InterPro" id="IPR009061">
    <property type="entry name" value="DNA-bd_dom_put_sf"/>
</dbReference>
<evidence type="ECO:0000256" key="2">
    <source>
        <dbReference type="ARBA" id="ARBA00012814"/>
    </source>
</evidence>
<evidence type="ECO:0000256" key="9">
    <source>
        <dbReference type="ARBA" id="ARBA00023146"/>
    </source>
</evidence>
<reference evidence="12" key="1">
    <citation type="journal article" date="2015" name="J. Phycol.">
        <title>The Choreocolax polysiphoniae plastid forces a reevaluation of the evolutionary pathways to parasitism in red algae.</title>
        <authorList>
            <person name="Salomaki E.D."/>
            <person name="Nickles K.R."/>
            <person name="Lane C.E."/>
        </authorList>
    </citation>
    <scope>NUCLEOTIDE SEQUENCE</scope>
</reference>
<dbReference type="GO" id="GO:0000287">
    <property type="term" value="F:magnesium ion binding"/>
    <property type="evidence" value="ECO:0007669"/>
    <property type="project" value="InterPro"/>
</dbReference>
<evidence type="ECO:0000259" key="11">
    <source>
        <dbReference type="PROSITE" id="PS51483"/>
    </source>
</evidence>
<keyword evidence="6" id="KW-0067">ATP-binding</keyword>
<evidence type="ECO:0000256" key="7">
    <source>
        <dbReference type="ARBA" id="ARBA00022842"/>
    </source>
</evidence>
<dbReference type="PANTHER" id="PTHR10947:SF3">
    <property type="entry name" value="LEUCINE-RICH REPEAT-CONTAINING PROTEIN 47"/>
    <property type="match status" value="1"/>
</dbReference>
<evidence type="ECO:0000256" key="4">
    <source>
        <dbReference type="ARBA" id="ARBA00022723"/>
    </source>
</evidence>
<name>A0A0B5VV42_9FLOR</name>
<evidence type="ECO:0000256" key="3">
    <source>
        <dbReference type="ARBA" id="ARBA00022598"/>
    </source>
</evidence>
<evidence type="ECO:0000256" key="5">
    <source>
        <dbReference type="ARBA" id="ARBA00022741"/>
    </source>
</evidence>
<dbReference type="GO" id="GO:0005524">
    <property type="term" value="F:ATP binding"/>
    <property type="evidence" value="ECO:0007669"/>
    <property type="project" value="UniProtKB-KW"/>
</dbReference>
<keyword evidence="5" id="KW-0547">Nucleotide-binding</keyword>
<dbReference type="Pfam" id="PF17759">
    <property type="entry name" value="tRNA_synthFbeta"/>
    <property type="match status" value="1"/>
</dbReference>
<dbReference type="PROSITE" id="PS51483">
    <property type="entry name" value="B5"/>
    <property type="match status" value="1"/>
</dbReference>
<dbReference type="InterPro" id="IPR045060">
    <property type="entry name" value="Phe-tRNA-ligase_IIc_bsu"/>
</dbReference>
<feature type="domain" description="B5" evidence="11">
    <location>
        <begin position="243"/>
        <end position="328"/>
    </location>
</feature>
<keyword evidence="8" id="KW-0648">Protein biosynthesis</keyword>
<dbReference type="SUPFAM" id="SSF54991">
    <property type="entry name" value="Anticodon-binding domain of PheRS"/>
    <property type="match status" value="1"/>
</dbReference>
<dbReference type="GO" id="GO:0006432">
    <property type="term" value="P:phenylalanyl-tRNA aminoacylation"/>
    <property type="evidence" value="ECO:0007669"/>
    <property type="project" value="InterPro"/>
</dbReference>
<dbReference type="Pfam" id="PF03484">
    <property type="entry name" value="B5"/>
    <property type="match status" value="1"/>
</dbReference>
<evidence type="ECO:0000256" key="6">
    <source>
        <dbReference type="ARBA" id="ARBA00022840"/>
    </source>
</evidence>
<dbReference type="SUPFAM" id="SSF55681">
    <property type="entry name" value="Class II aaRS and biotin synthetases"/>
    <property type="match status" value="1"/>
</dbReference>
<dbReference type="InterPro" id="IPR005147">
    <property type="entry name" value="tRNA_synthase_B5-dom"/>
</dbReference>
<dbReference type="EC" id="6.1.1.20" evidence="2"/>
<dbReference type="SMART" id="SM00896">
    <property type="entry name" value="FDX-ACB"/>
    <property type="match status" value="1"/>
</dbReference>
<dbReference type="InterPro" id="IPR005121">
    <property type="entry name" value="Fdx_antiC-bd"/>
</dbReference>
<geneLocation type="plastid" evidence="12"/>
<organism evidence="12">
    <name type="scientific">Vertebrata lanosa</name>
    <dbReference type="NCBI Taxonomy" id="1261582"/>
    <lineage>
        <taxon>Eukaryota</taxon>
        <taxon>Rhodophyta</taxon>
        <taxon>Florideophyceae</taxon>
        <taxon>Rhodymeniophycidae</taxon>
        <taxon>Ceramiales</taxon>
        <taxon>Rhodomelaceae</taxon>
        <taxon>Polysiphonioideae</taxon>
        <taxon>Vertebrata</taxon>
    </lineage>
</organism>
<evidence type="ECO:0000313" key="12">
    <source>
        <dbReference type="EMBL" id="AJH66068.1"/>
    </source>
</evidence>
<protein>
    <recommendedName>
        <fullName evidence="2">phenylalanine--tRNA ligase</fullName>
        <ecNumber evidence="2">6.1.1.20</ecNumber>
    </recommendedName>
</protein>